<dbReference type="PANTHER" id="PTHR32294:SF0">
    <property type="entry name" value="DNA POLYMERASE III SUBUNIT ALPHA"/>
    <property type="match status" value="1"/>
</dbReference>
<evidence type="ECO:0000256" key="4">
    <source>
        <dbReference type="ARBA" id="ARBA00022932"/>
    </source>
</evidence>
<feature type="non-terminal residue" evidence="6">
    <location>
        <position position="789"/>
    </location>
</feature>
<accession>A0A9D1DVY0</accession>
<evidence type="ECO:0000256" key="3">
    <source>
        <dbReference type="ARBA" id="ARBA00022705"/>
    </source>
</evidence>
<dbReference type="NCBIfam" id="TIGR00594">
    <property type="entry name" value="polc"/>
    <property type="match status" value="1"/>
</dbReference>
<dbReference type="InterPro" id="IPR011708">
    <property type="entry name" value="DNA_pol3_alpha_NTPase_dom"/>
</dbReference>
<sequence>MSFAHLHLHTEYSLLNGACRLKDIPGRVKEAGQDAVAVTDLGAMYGAVDLYKICRKAGIKLVVGCEVYLAPRSRHQKDMRLDGSPWRLVLLCENNLGYQNLIKLVSRAFLEGFYLHPRADWELLKEYHEGLIALSGWITGDAPGEVPGRLLMADMARAKEAAEKLLGIFGEGNFFLEASYHGLPAERRILPMVRELSEETGIPVAAANDCYYLRPEDAAVQRVLYSIGRGTVMEEGLQGEEYYLKTEAEMRESLPDFPDAVDRAAEIAARCNVTFTFGQTKLPAFQAPDGRDNLEYFTDLARRGLKKRYGTITPELQARFDYEMEVVTRMGYVNYYLIVYDFIRYAKSQGIPVGPGRGSGAGSLLAYCVGITGVDPIKYGLIFERFLNPERVSMPDFDVDFCYVRRQEVIDYVTRKYGADHVAQIVTFGTLAARAAVRDVGRALGMRYADTDKVARLIPPTPKMTLEKAWEGSPALREMAEADPEVRRLLTICRQVEGMPRHASTHAAGVVITADPVDSYVPLAGGEGGGTVTQYTMTVLEELGLLKMDFLGLRNLTVIHDCEEMVKKSEPGFSVQKISLEDKAVYEMFSRGETDGVFQFESAGMRQMLTQLKPRSIEDLTAATSIYRPGPSQSIPTFIHNREHPEDIRYLHPLLRPILTPTSGCLLYQEQVMEVCRTLAGYSYGRADLVRKAMSKKKMEVMEAERKIFIYGKDASDSSPAVPGAIANGVPEATANAIFDEMAAFAEYAFNKAHATAYAIISYQTAYLKCHYPQAYFAALMTSVIGHVT</sequence>
<dbReference type="InterPro" id="IPR040982">
    <property type="entry name" value="DNA_pol3_finger"/>
</dbReference>
<dbReference type="Pfam" id="PF17657">
    <property type="entry name" value="DNA_pol3_finger"/>
    <property type="match status" value="1"/>
</dbReference>
<gene>
    <name evidence="6" type="primary">dnaE</name>
    <name evidence="6" type="ORF">IAB37_00245</name>
</gene>
<feature type="domain" description="Polymerase/histidinol phosphatase N-terminal" evidence="5">
    <location>
        <begin position="4"/>
        <end position="71"/>
    </location>
</feature>
<dbReference type="EMBL" id="DVHA01000009">
    <property type="protein sequence ID" value="HIR59996.1"/>
    <property type="molecule type" value="Genomic_DNA"/>
</dbReference>
<dbReference type="PANTHER" id="PTHR32294">
    <property type="entry name" value="DNA POLYMERASE III SUBUNIT ALPHA"/>
    <property type="match status" value="1"/>
</dbReference>
<dbReference type="SUPFAM" id="SSF89550">
    <property type="entry name" value="PHP domain-like"/>
    <property type="match status" value="1"/>
</dbReference>
<keyword evidence="2 6" id="KW-0548">Nucleotidyltransferase</keyword>
<dbReference type="AlphaFoldDB" id="A0A9D1DVY0"/>
<dbReference type="Proteomes" id="UP000824241">
    <property type="component" value="Unassembled WGS sequence"/>
</dbReference>
<reference evidence="6" key="2">
    <citation type="journal article" date="2021" name="PeerJ">
        <title>Extensive microbial diversity within the chicken gut microbiome revealed by metagenomics and culture.</title>
        <authorList>
            <person name="Gilroy R."/>
            <person name="Ravi A."/>
            <person name="Getino M."/>
            <person name="Pursley I."/>
            <person name="Horton D.L."/>
            <person name="Alikhan N.F."/>
            <person name="Baker D."/>
            <person name="Gharbi K."/>
            <person name="Hall N."/>
            <person name="Watson M."/>
            <person name="Adriaenssens E.M."/>
            <person name="Foster-Nyarko E."/>
            <person name="Jarju S."/>
            <person name="Secka A."/>
            <person name="Antonio M."/>
            <person name="Oren A."/>
            <person name="Chaudhuri R.R."/>
            <person name="La Ragione R."/>
            <person name="Hildebrand F."/>
            <person name="Pallen M.J."/>
        </authorList>
    </citation>
    <scope>NUCLEOTIDE SEQUENCE</scope>
    <source>
        <strain evidence="6">CHK189-12415</strain>
    </source>
</reference>
<dbReference type="GO" id="GO:0006260">
    <property type="term" value="P:DNA replication"/>
    <property type="evidence" value="ECO:0007669"/>
    <property type="project" value="UniProtKB-KW"/>
</dbReference>
<dbReference type="CDD" id="cd12113">
    <property type="entry name" value="PHP_PolIIIA_DnaE3"/>
    <property type="match status" value="1"/>
</dbReference>
<dbReference type="Gene3D" id="3.20.20.140">
    <property type="entry name" value="Metal-dependent hydrolases"/>
    <property type="match status" value="1"/>
</dbReference>
<evidence type="ECO:0000259" key="5">
    <source>
        <dbReference type="SMART" id="SM00481"/>
    </source>
</evidence>
<dbReference type="Pfam" id="PF07733">
    <property type="entry name" value="DNA_pol3_alpha"/>
    <property type="match status" value="1"/>
</dbReference>
<evidence type="ECO:0000313" key="7">
    <source>
        <dbReference type="Proteomes" id="UP000824241"/>
    </source>
</evidence>
<evidence type="ECO:0000313" key="6">
    <source>
        <dbReference type="EMBL" id="HIR59996.1"/>
    </source>
</evidence>
<dbReference type="SMART" id="SM00481">
    <property type="entry name" value="POLIIIAc"/>
    <property type="match status" value="1"/>
</dbReference>
<comment type="caution">
    <text evidence="6">The sequence shown here is derived from an EMBL/GenBank/DDBJ whole genome shotgun (WGS) entry which is preliminary data.</text>
</comment>
<dbReference type="GO" id="GO:0003887">
    <property type="term" value="F:DNA-directed DNA polymerase activity"/>
    <property type="evidence" value="ECO:0007669"/>
    <property type="project" value="UniProtKB-KW"/>
</dbReference>
<dbReference type="InterPro" id="IPR016195">
    <property type="entry name" value="Pol/histidinol_Pase-like"/>
</dbReference>
<evidence type="ECO:0000256" key="1">
    <source>
        <dbReference type="ARBA" id="ARBA00022679"/>
    </source>
</evidence>
<dbReference type="Pfam" id="PF02811">
    <property type="entry name" value="PHP"/>
    <property type="match status" value="1"/>
</dbReference>
<dbReference type="GO" id="GO:0008408">
    <property type="term" value="F:3'-5' exonuclease activity"/>
    <property type="evidence" value="ECO:0007669"/>
    <property type="project" value="InterPro"/>
</dbReference>
<keyword evidence="4" id="KW-0239">DNA-directed DNA polymerase</keyword>
<dbReference type="InterPro" id="IPR041931">
    <property type="entry name" value="DNA_pol3_alpha_thumb_dom"/>
</dbReference>
<reference evidence="6" key="1">
    <citation type="submission" date="2020-10" db="EMBL/GenBank/DDBJ databases">
        <authorList>
            <person name="Gilroy R."/>
        </authorList>
    </citation>
    <scope>NUCLEOTIDE SEQUENCE</scope>
    <source>
        <strain evidence="6">CHK189-12415</strain>
    </source>
</reference>
<dbReference type="EC" id="2.7.7.7" evidence="6"/>
<organism evidence="6 7">
    <name type="scientific">Candidatus Faecivivens stercoravium</name>
    <dbReference type="NCBI Taxonomy" id="2840803"/>
    <lineage>
        <taxon>Bacteria</taxon>
        <taxon>Bacillati</taxon>
        <taxon>Bacillota</taxon>
        <taxon>Clostridia</taxon>
        <taxon>Eubacteriales</taxon>
        <taxon>Oscillospiraceae</taxon>
        <taxon>Oscillospiraceae incertae sedis</taxon>
        <taxon>Candidatus Faecivivens</taxon>
    </lineage>
</organism>
<protein>
    <submittedName>
        <fullName evidence="6">DNA polymerase III subunit alpha</fullName>
        <ecNumber evidence="6">2.7.7.7</ecNumber>
    </submittedName>
</protein>
<dbReference type="Gene3D" id="1.10.10.1600">
    <property type="entry name" value="Bacterial DNA polymerase III alpha subunit, thumb domain"/>
    <property type="match status" value="1"/>
</dbReference>
<name>A0A9D1DVY0_9FIRM</name>
<evidence type="ECO:0000256" key="2">
    <source>
        <dbReference type="ARBA" id="ARBA00022695"/>
    </source>
</evidence>
<dbReference type="InterPro" id="IPR003141">
    <property type="entry name" value="Pol/His_phosphatase_N"/>
</dbReference>
<proteinExistence type="predicted"/>
<keyword evidence="3" id="KW-0235">DNA replication</keyword>
<keyword evidence="1 6" id="KW-0808">Transferase</keyword>
<dbReference type="InterPro" id="IPR004013">
    <property type="entry name" value="PHP_dom"/>
</dbReference>
<dbReference type="InterPro" id="IPR004805">
    <property type="entry name" value="DnaE2/DnaE/PolC"/>
</dbReference>